<organism evidence="3 4">
    <name type="scientific">Flaviaesturariibacter amylovorans</name>
    <dbReference type="NCBI Taxonomy" id="1084520"/>
    <lineage>
        <taxon>Bacteria</taxon>
        <taxon>Pseudomonadati</taxon>
        <taxon>Bacteroidota</taxon>
        <taxon>Chitinophagia</taxon>
        <taxon>Chitinophagales</taxon>
        <taxon>Chitinophagaceae</taxon>
        <taxon>Flaviaestuariibacter</taxon>
    </lineage>
</organism>
<proteinExistence type="predicted"/>
<feature type="transmembrane region" description="Helical" evidence="1">
    <location>
        <begin position="86"/>
        <end position="104"/>
    </location>
</feature>
<name>A0ABP8GWF3_9BACT</name>
<feature type="transmembrane region" description="Helical" evidence="1">
    <location>
        <begin position="141"/>
        <end position="158"/>
    </location>
</feature>
<dbReference type="InterPro" id="IPR006976">
    <property type="entry name" value="VanZ-like"/>
</dbReference>
<keyword evidence="1" id="KW-0812">Transmembrane</keyword>
<dbReference type="EMBL" id="BAABGY010000007">
    <property type="protein sequence ID" value="GAA4330773.1"/>
    <property type="molecule type" value="Genomic_DNA"/>
</dbReference>
<dbReference type="PANTHER" id="PTHR36834:SF1">
    <property type="entry name" value="INTEGRAL MEMBRANE PROTEIN"/>
    <property type="match status" value="1"/>
</dbReference>
<evidence type="ECO:0000256" key="1">
    <source>
        <dbReference type="SAM" id="Phobius"/>
    </source>
</evidence>
<dbReference type="Pfam" id="PF04892">
    <property type="entry name" value="VanZ"/>
    <property type="match status" value="1"/>
</dbReference>
<sequence>MIRSLPLNVRWRLRTRALIALLFGAYLGALTGLFVIKDPAFFLQQCSELNWDQLGQYTRYANYIPGRTLAYYGTLQENFGTGVRNVGANLFGFLPFGFLLPLLNDRYRHAGRLARAAMLLSATFEVFQLLTGVGSFDVDDLLLNSAGAVLGFFALEWLSARRERAPYRAASFR</sequence>
<dbReference type="Proteomes" id="UP001501725">
    <property type="component" value="Unassembled WGS sequence"/>
</dbReference>
<reference evidence="4" key="1">
    <citation type="journal article" date="2019" name="Int. J. Syst. Evol. Microbiol.">
        <title>The Global Catalogue of Microorganisms (GCM) 10K type strain sequencing project: providing services to taxonomists for standard genome sequencing and annotation.</title>
        <authorList>
            <consortium name="The Broad Institute Genomics Platform"/>
            <consortium name="The Broad Institute Genome Sequencing Center for Infectious Disease"/>
            <person name="Wu L."/>
            <person name="Ma J."/>
        </authorList>
    </citation>
    <scope>NUCLEOTIDE SEQUENCE [LARGE SCALE GENOMIC DNA]</scope>
    <source>
        <strain evidence="4">JCM 17919</strain>
    </source>
</reference>
<keyword evidence="4" id="KW-1185">Reference proteome</keyword>
<gene>
    <name evidence="3" type="ORF">GCM10023184_22110</name>
</gene>
<keyword evidence="1" id="KW-0472">Membrane</keyword>
<accession>A0ABP8GWF3</accession>
<evidence type="ECO:0000259" key="2">
    <source>
        <dbReference type="Pfam" id="PF04892"/>
    </source>
</evidence>
<dbReference type="PANTHER" id="PTHR36834">
    <property type="entry name" value="MEMBRANE PROTEIN-RELATED"/>
    <property type="match status" value="1"/>
</dbReference>
<dbReference type="InterPro" id="IPR053150">
    <property type="entry name" value="Teicoplanin_resist-assoc"/>
</dbReference>
<keyword evidence="1" id="KW-1133">Transmembrane helix</keyword>
<feature type="domain" description="VanZ-like" evidence="2">
    <location>
        <begin position="41"/>
        <end position="155"/>
    </location>
</feature>
<comment type="caution">
    <text evidence="3">The sequence shown here is derived from an EMBL/GenBank/DDBJ whole genome shotgun (WGS) entry which is preliminary data.</text>
</comment>
<feature type="transmembrane region" description="Helical" evidence="1">
    <location>
        <begin position="17"/>
        <end position="36"/>
    </location>
</feature>
<evidence type="ECO:0000313" key="4">
    <source>
        <dbReference type="Proteomes" id="UP001501725"/>
    </source>
</evidence>
<feature type="transmembrane region" description="Helical" evidence="1">
    <location>
        <begin position="116"/>
        <end position="135"/>
    </location>
</feature>
<dbReference type="RefSeq" id="WP_345255774.1">
    <property type="nucleotide sequence ID" value="NZ_BAABGY010000007.1"/>
</dbReference>
<evidence type="ECO:0000313" key="3">
    <source>
        <dbReference type="EMBL" id="GAA4330773.1"/>
    </source>
</evidence>
<protein>
    <recommendedName>
        <fullName evidence="2">VanZ-like domain-containing protein</fullName>
    </recommendedName>
</protein>